<keyword evidence="1 5" id="KW-0768">Sushi</keyword>
<evidence type="ECO:0000313" key="7">
    <source>
        <dbReference type="EMBL" id="PIK41753.1"/>
    </source>
</evidence>
<evidence type="ECO:0000256" key="5">
    <source>
        <dbReference type="PROSITE-ProRule" id="PRU00302"/>
    </source>
</evidence>
<dbReference type="EMBL" id="MRZV01000991">
    <property type="protein sequence ID" value="PIK41753.1"/>
    <property type="molecule type" value="Genomic_DNA"/>
</dbReference>
<name>A0A2G8K197_STIJA</name>
<comment type="caution">
    <text evidence="7">The sequence shown here is derived from an EMBL/GenBank/DDBJ whole genome shotgun (WGS) entry which is preliminary data.</text>
</comment>
<dbReference type="OrthoDB" id="9935125at2759"/>
<dbReference type="InterPro" id="IPR050350">
    <property type="entry name" value="Compl-Cell_Adhes-Reg"/>
</dbReference>
<evidence type="ECO:0000313" key="8">
    <source>
        <dbReference type="Proteomes" id="UP000230750"/>
    </source>
</evidence>
<accession>A0A2G8K197</accession>
<feature type="disulfide bond" evidence="5">
    <location>
        <begin position="11"/>
        <end position="38"/>
    </location>
</feature>
<dbReference type="AlphaFoldDB" id="A0A2G8K197"/>
<dbReference type="Gene3D" id="2.10.70.10">
    <property type="entry name" value="Complement Module, domain 1"/>
    <property type="match status" value="1"/>
</dbReference>
<keyword evidence="4" id="KW-0325">Glycoprotein</keyword>
<keyword evidence="8" id="KW-1185">Reference proteome</keyword>
<dbReference type="PROSITE" id="PS50923">
    <property type="entry name" value="SUSHI"/>
    <property type="match status" value="2"/>
</dbReference>
<feature type="domain" description="Sushi" evidence="6">
    <location>
        <begin position="41"/>
        <end position="105"/>
    </location>
</feature>
<dbReference type="InterPro" id="IPR000436">
    <property type="entry name" value="Sushi_SCR_CCP_dom"/>
</dbReference>
<keyword evidence="2" id="KW-0677">Repeat</keyword>
<reference evidence="7 8" key="1">
    <citation type="journal article" date="2017" name="PLoS Biol.">
        <title>The sea cucumber genome provides insights into morphological evolution and visceral regeneration.</title>
        <authorList>
            <person name="Zhang X."/>
            <person name="Sun L."/>
            <person name="Yuan J."/>
            <person name="Sun Y."/>
            <person name="Gao Y."/>
            <person name="Zhang L."/>
            <person name="Li S."/>
            <person name="Dai H."/>
            <person name="Hamel J.F."/>
            <person name="Liu C."/>
            <person name="Yu Y."/>
            <person name="Liu S."/>
            <person name="Lin W."/>
            <person name="Guo K."/>
            <person name="Jin S."/>
            <person name="Xu P."/>
            <person name="Storey K.B."/>
            <person name="Huan P."/>
            <person name="Zhang T."/>
            <person name="Zhou Y."/>
            <person name="Zhang J."/>
            <person name="Lin C."/>
            <person name="Li X."/>
            <person name="Xing L."/>
            <person name="Huo D."/>
            <person name="Sun M."/>
            <person name="Wang L."/>
            <person name="Mercier A."/>
            <person name="Li F."/>
            <person name="Yang H."/>
            <person name="Xiang J."/>
        </authorList>
    </citation>
    <scope>NUCLEOTIDE SEQUENCE [LARGE SCALE GENOMIC DNA]</scope>
    <source>
        <strain evidence="7">Shaxun</strain>
        <tissue evidence="7">Muscle</tissue>
    </source>
</reference>
<evidence type="ECO:0000256" key="3">
    <source>
        <dbReference type="ARBA" id="ARBA00023157"/>
    </source>
</evidence>
<feature type="domain" description="Sushi" evidence="6">
    <location>
        <begin position="1"/>
        <end position="40"/>
    </location>
</feature>
<evidence type="ECO:0000256" key="2">
    <source>
        <dbReference type="ARBA" id="ARBA00022737"/>
    </source>
</evidence>
<proteinExistence type="predicted"/>
<dbReference type="InterPro" id="IPR035976">
    <property type="entry name" value="Sushi/SCR/CCP_sf"/>
</dbReference>
<gene>
    <name evidence="7" type="ORF">BSL78_21394</name>
</gene>
<dbReference type="STRING" id="307972.A0A2G8K197"/>
<dbReference type="Pfam" id="PF00084">
    <property type="entry name" value="Sushi"/>
    <property type="match status" value="1"/>
</dbReference>
<dbReference type="SUPFAM" id="SSF57535">
    <property type="entry name" value="Complement control module/SCR domain"/>
    <property type="match status" value="1"/>
</dbReference>
<dbReference type="Proteomes" id="UP000230750">
    <property type="component" value="Unassembled WGS sequence"/>
</dbReference>
<comment type="caution">
    <text evidence="5">Lacks conserved residue(s) required for the propagation of feature annotation.</text>
</comment>
<organism evidence="7 8">
    <name type="scientific">Stichopus japonicus</name>
    <name type="common">Sea cucumber</name>
    <dbReference type="NCBI Taxonomy" id="307972"/>
    <lineage>
        <taxon>Eukaryota</taxon>
        <taxon>Metazoa</taxon>
        <taxon>Echinodermata</taxon>
        <taxon>Eleutherozoa</taxon>
        <taxon>Echinozoa</taxon>
        <taxon>Holothuroidea</taxon>
        <taxon>Aspidochirotacea</taxon>
        <taxon>Aspidochirotida</taxon>
        <taxon>Stichopodidae</taxon>
        <taxon>Apostichopus</taxon>
    </lineage>
</organism>
<sequence>MLVGDFVNFKCNEGYHISGTSTIGCRTNGTWSGPKPTCLIDNCEMLLPSVLHSVLIERTYETLENLTGVLTVSCNIGFERIGNEKMFCRDAIWTYTDNKQPACHRNSSVSIRDEITMRNLEHATVLVREGDEMDLSCTIDGSSSTTTFEKLGGGNNGTNLWIQNFTMEDVENMLVKPKRATLYRSLMLRFFEDAATSATWRMVTYYIMRTLLTEYITGILLISNATTVTSCLEVIHVTAIGTMVA</sequence>
<dbReference type="CDD" id="cd00033">
    <property type="entry name" value="CCP"/>
    <property type="match status" value="1"/>
</dbReference>
<evidence type="ECO:0000259" key="6">
    <source>
        <dbReference type="PROSITE" id="PS50923"/>
    </source>
</evidence>
<protein>
    <recommendedName>
        <fullName evidence="6">Sushi domain-containing protein</fullName>
    </recommendedName>
</protein>
<keyword evidence="3 5" id="KW-1015">Disulfide bond</keyword>
<dbReference type="PANTHER" id="PTHR19325:SF560">
    <property type="entry name" value="SUSHI, VON WILLEBRAND FACTOR TYPE A, EGF AND PENTRAXIN DOMAIN-CONTAINING PROTEIN 1"/>
    <property type="match status" value="1"/>
</dbReference>
<evidence type="ECO:0000256" key="4">
    <source>
        <dbReference type="ARBA" id="ARBA00023180"/>
    </source>
</evidence>
<evidence type="ECO:0000256" key="1">
    <source>
        <dbReference type="ARBA" id="ARBA00022659"/>
    </source>
</evidence>
<dbReference type="PANTHER" id="PTHR19325">
    <property type="entry name" value="COMPLEMENT COMPONENT-RELATED SUSHI DOMAIN-CONTAINING"/>
    <property type="match status" value="1"/>
</dbReference>